<accession>A0A127PXJ1</accession>
<sequence length="289" mass="32900">MQDTYFLIRPEHSKQIPLIFDSPHSSRFCPLDMRASAPQEALMSGWDAYVDELWSGAPQSGATLLAAGVHRSYIDFNRARGDIDPELLEQPWPQPIQVSEKSKAGMGLIRRYALPGVPMYERKLSVAEVQQRIEHYYDPYHVQLKQLIDNAHARYGQVWHIDCHSMKSVGNAMNIDNGARRPDFVLGDRDGSAANPAFTQWVAQQLQALGYIVKINDPYRGAELVRAYGDPQHGRNSMQIEINRALYMNEQSLERSAGFVQLQNHLTQLAEAMSRYISALNQKFVEEKR</sequence>
<dbReference type="GO" id="GO:0016787">
    <property type="term" value="F:hydrolase activity"/>
    <property type="evidence" value="ECO:0007669"/>
    <property type="project" value="UniProtKB-KW"/>
</dbReference>
<name>A0A127PXJ1_9BURK</name>
<dbReference type="InterPro" id="IPR007709">
    <property type="entry name" value="N-FG_amidohydro"/>
</dbReference>
<dbReference type="Gene3D" id="3.40.630.40">
    <property type="entry name" value="Zn-dependent exopeptidases"/>
    <property type="match status" value="1"/>
</dbReference>
<dbReference type="SUPFAM" id="SSF53187">
    <property type="entry name" value="Zn-dependent exopeptidases"/>
    <property type="match status" value="1"/>
</dbReference>
<evidence type="ECO:0000313" key="1">
    <source>
        <dbReference type="EMBL" id="AMP02476.1"/>
    </source>
</evidence>
<dbReference type="AlphaFoldDB" id="A0A127PXJ1"/>
<dbReference type="RefSeq" id="WP_061935457.1">
    <property type="nucleotide sequence ID" value="NZ_CP013234.1"/>
</dbReference>
<proteinExistence type="predicted"/>
<protein>
    <submittedName>
        <fullName evidence="1">N-formylglutamate amidohydrolase</fullName>
    </submittedName>
</protein>
<dbReference type="KEGG" id="cpra:CPter91_0077"/>
<dbReference type="PATRIC" id="fig|279113.9.peg.77"/>
<organism evidence="1 2">
    <name type="scientific">Collimonas pratensis</name>
    <dbReference type="NCBI Taxonomy" id="279113"/>
    <lineage>
        <taxon>Bacteria</taxon>
        <taxon>Pseudomonadati</taxon>
        <taxon>Pseudomonadota</taxon>
        <taxon>Betaproteobacteria</taxon>
        <taxon>Burkholderiales</taxon>
        <taxon>Oxalobacteraceae</taxon>
        <taxon>Collimonas</taxon>
    </lineage>
</organism>
<dbReference type="Pfam" id="PF05013">
    <property type="entry name" value="FGase"/>
    <property type="match status" value="1"/>
</dbReference>
<dbReference type="STRING" id="279113.CPter91_0077"/>
<dbReference type="EMBL" id="CP013234">
    <property type="protein sequence ID" value="AMP02476.1"/>
    <property type="molecule type" value="Genomic_DNA"/>
</dbReference>
<gene>
    <name evidence="1" type="ORF">CPter91_0077</name>
</gene>
<dbReference type="OrthoDB" id="8716700at2"/>
<keyword evidence="1" id="KW-0378">Hydrolase</keyword>
<evidence type="ECO:0000313" key="2">
    <source>
        <dbReference type="Proteomes" id="UP000074561"/>
    </source>
</evidence>
<reference evidence="1 2" key="1">
    <citation type="submission" date="2015-11" db="EMBL/GenBank/DDBJ databases">
        <title>Exploring the genomic traits of fungus-feeding bacterial genus Collimonas.</title>
        <authorList>
            <person name="Song C."/>
            <person name="Schmidt R."/>
            <person name="de Jager V."/>
            <person name="Krzyzanowska D."/>
            <person name="Jongedijk E."/>
            <person name="Cankar K."/>
            <person name="Beekwilder J."/>
            <person name="van Veen A."/>
            <person name="de Boer W."/>
            <person name="van Veen J.A."/>
            <person name="Garbeva P."/>
        </authorList>
    </citation>
    <scope>NUCLEOTIDE SEQUENCE [LARGE SCALE GENOMIC DNA]</scope>
    <source>
        <strain evidence="1 2">Ter91</strain>
    </source>
</reference>
<dbReference type="Proteomes" id="UP000074561">
    <property type="component" value="Chromosome"/>
</dbReference>